<keyword evidence="2" id="KW-1185">Reference proteome</keyword>
<gene>
    <name evidence="1" type="ORF">PAI11_00720</name>
</gene>
<dbReference type="Proteomes" id="UP000005143">
    <property type="component" value="Unassembled WGS sequence"/>
</dbReference>
<evidence type="ECO:0000313" key="1">
    <source>
        <dbReference type="EMBL" id="EHN13071.1"/>
    </source>
</evidence>
<reference evidence="1 2" key="1">
    <citation type="journal article" date="2013" name="Biodegradation">
        <title>Quantitative proteomic analysis of ibuprofen-degrading Patulibacter sp. strain I11.</title>
        <authorList>
            <person name="Almeida B."/>
            <person name="Kjeldal H."/>
            <person name="Lolas I."/>
            <person name="Knudsen A.D."/>
            <person name="Carvalho G."/>
            <person name="Nielsen K.L."/>
            <person name="Barreto Crespo M.T."/>
            <person name="Stensballe A."/>
            <person name="Nielsen J.L."/>
        </authorList>
    </citation>
    <scope>NUCLEOTIDE SEQUENCE [LARGE SCALE GENOMIC DNA]</scope>
    <source>
        <strain evidence="1 2">I11</strain>
    </source>
</reference>
<proteinExistence type="predicted"/>
<dbReference type="EMBL" id="AGUD01000003">
    <property type="protein sequence ID" value="EHN13071.1"/>
    <property type="molecule type" value="Genomic_DNA"/>
</dbReference>
<comment type="caution">
    <text evidence="1">The sequence shown here is derived from an EMBL/GenBank/DDBJ whole genome shotgun (WGS) entry which is preliminary data.</text>
</comment>
<dbReference type="AlphaFoldDB" id="H0DZW7"/>
<organism evidence="1 2">
    <name type="scientific">Patulibacter medicamentivorans</name>
    <dbReference type="NCBI Taxonomy" id="1097667"/>
    <lineage>
        <taxon>Bacteria</taxon>
        <taxon>Bacillati</taxon>
        <taxon>Actinomycetota</taxon>
        <taxon>Thermoleophilia</taxon>
        <taxon>Solirubrobacterales</taxon>
        <taxon>Patulibacteraceae</taxon>
        <taxon>Patulibacter</taxon>
    </lineage>
</organism>
<sequence>MAEISQAIAGGILRLPALRDREWDTYSMVAEVSDGVSRTTAYRYPRSGPPVPTEAPEDDDLFWDLRDRMRGADGGTWDVVLVKIDRDTATLVMTFASGAAADGWRVTPENMARLPEALRPRPEDFEAD</sequence>
<accession>H0DZW7</accession>
<evidence type="ECO:0000313" key="2">
    <source>
        <dbReference type="Proteomes" id="UP000005143"/>
    </source>
</evidence>
<protein>
    <submittedName>
        <fullName evidence="1">Uncharacterized protein</fullName>
    </submittedName>
</protein>
<name>H0DZW7_9ACTN</name>